<organism evidence="15 16">
    <name type="scientific">candidate division WWE3 bacterium GW2011_GWB1_41_6</name>
    <dbReference type="NCBI Taxonomy" id="1619112"/>
    <lineage>
        <taxon>Bacteria</taxon>
        <taxon>Katanobacteria</taxon>
    </lineage>
</organism>
<evidence type="ECO:0000256" key="11">
    <source>
        <dbReference type="ARBA" id="ARBA00023014"/>
    </source>
</evidence>
<feature type="transmembrane region" description="Helical" evidence="13">
    <location>
        <begin position="150"/>
        <end position="168"/>
    </location>
</feature>
<dbReference type="InterPro" id="IPR013130">
    <property type="entry name" value="Fe3_Rdtase_TM_dom"/>
</dbReference>
<evidence type="ECO:0000256" key="4">
    <source>
        <dbReference type="ARBA" id="ARBA00022692"/>
    </source>
</evidence>
<dbReference type="Gene3D" id="3.40.50.80">
    <property type="entry name" value="Nucleotide-binding domain of ferredoxin-NADP reductase (FNR) module"/>
    <property type="match status" value="1"/>
</dbReference>
<evidence type="ECO:0000256" key="12">
    <source>
        <dbReference type="ARBA" id="ARBA00023136"/>
    </source>
</evidence>
<dbReference type="PANTHER" id="PTHR47354">
    <property type="entry name" value="NADH OXIDOREDUCTASE HCR"/>
    <property type="match status" value="1"/>
</dbReference>
<dbReference type="InterPro" id="IPR017938">
    <property type="entry name" value="Riboflavin_synthase-like_b-brl"/>
</dbReference>
<dbReference type="GO" id="GO:0016491">
    <property type="term" value="F:oxidoreductase activity"/>
    <property type="evidence" value="ECO:0007669"/>
    <property type="project" value="UniProtKB-KW"/>
</dbReference>
<dbReference type="PRINTS" id="PR00371">
    <property type="entry name" value="FPNCR"/>
</dbReference>
<evidence type="ECO:0000256" key="1">
    <source>
        <dbReference type="ARBA" id="ARBA00001974"/>
    </source>
</evidence>
<dbReference type="GO" id="GO:0051537">
    <property type="term" value="F:2 iron, 2 sulfur cluster binding"/>
    <property type="evidence" value="ECO:0007669"/>
    <property type="project" value="UniProtKB-KW"/>
</dbReference>
<evidence type="ECO:0000256" key="9">
    <source>
        <dbReference type="ARBA" id="ARBA00023002"/>
    </source>
</evidence>
<feature type="transmembrane region" description="Helical" evidence="13">
    <location>
        <begin position="5"/>
        <end position="23"/>
    </location>
</feature>
<feature type="transmembrane region" description="Helical" evidence="13">
    <location>
        <begin position="80"/>
        <end position="103"/>
    </location>
</feature>
<evidence type="ECO:0000256" key="8">
    <source>
        <dbReference type="ARBA" id="ARBA00022989"/>
    </source>
</evidence>
<comment type="subcellular location">
    <subcellularLocation>
        <location evidence="2">Membrane</location>
        <topology evidence="2">Multi-pass membrane protein</topology>
    </subcellularLocation>
</comment>
<proteinExistence type="predicted"/>
<dbReference type="Proteomes" id="UP000034163">
    <property type="component" value="Unassembled WGS sequence"/>
</dbReference>
<accession>A0A0G0WXZ4</accession>
<name>A0A0G0WXZ4_UNCKA</name>
<dbReference type="Gene3D" id="2.40.30.10">
    <property type="entry name" value="Translation factors"/>
    <property type="match status" value="1"/>
</dbReference>
<feature type="transmembrane region" description="Helical" evidence="13">
    <location>
        <begin position="188"/>
        <end position="211"/>
    </location>
</feature>
<dbReference type="GO" id="GO:0046872">
    <property type="term" value="F:metal ion binding"/>
    <property type="evidence" value="ECO:0007669"/>
    <property type="project" value="UniProtKB-KW"/>
</dbReference>
<dbReference type="CDD" id="cd06198">
    <property type="entry name" value="FNR_like_3"/>
    <property type="match status" value="1"/>
</dbReference>
<feature type="transmembrane region" description="Helical" evidence="13">
    <location>
        <begin position="123"/>
        <end position="143"/>
    </location>
</feature>
<feature type="domain" description="FAD-binding FR-type" evidence="14">
    <location>
        <begin position="210"/>
        <end position="310"/>
    </location>
</feature>
<dbReference type="SFLD" id="SFLDS00052">
    <property type="entry name" value="Ferric_Reductase_Domain"/>
    <property type="match status" value="1"/>
</dbReference>
<evidence type="ECO:0000313" key="15">
    <source>
        <dbReference type="EMBL" id="KKS17609.1"/>
    </source>
</evidence>
<keyword evidence="10" id="KW-0408">Iron</keyword>
<dbReference type="PATRIC" id="fig|1619112.3.peg.96"/>
<dbReference type="InterPro" id="IPR001433">
    <property type="entry name" value="OxRdtase_FAD/NAD-bd"/>
</dbReference>
<dbReference type="GO" id="GO:0050660">
    <property type="term" value="F:flavin adenine dinucleotide binding"/>
    <property type="evidence" value="ECO:0007669"/>
    <property type="project" value="TreeGrafter"/>
</dbReference>
<gene>
    <name evidence="15" type="ORF">UU72_C0001G0093</name>
</gene>
<dbReference type="InterPro" id="IPR050415">
    <property type="entry name" value="MRET"/>
</dbReference>
<keyword evidence="6" id="KW-0479">Metal-binding</keyword>
<protein>
    <recommendedName>
        <fullName evidence="14">FAD-binding FR-type domain-containing protein</fullName>
    </recommendedName>
</protein>
<comment type="cofactor">
    <cofactor evidence="1">
        <name>FAD</name>
        <dbReference type="ChEBI" id="CHEBI:57692"/>
    </cofactor>
</comment>
<feature type="transmembrane region" description="Helical" evidence="13">
    <location>
        <begin position="35"/>
        <end position="59"/>
    </location>
</feature>
<reference evidence="15 16" key="1">
    <citation type="journal article" date="2015" name="Nature">
        <title>rRNA introns, odd ribosomes, and small enigmatic genomes across a large radiation of phyla.</title>
        <authorList>
            <person name="Brown C.T."/>
            <person name="Hug L.A."/>
            <person name="Thomas B.C."/>
            <person name="Sharon I."/>
            <person name="Castelle C.J."/>
            <person name="Singh A."/>
            <person name="Wilkins M.J."/>
            <person name="Williams K.H."/>
            <person name="Banfield J.F."/>
        </authorList>
    </citation>
    <scope>NUCLEOTIDE SEQUENCE [LARGE SCALE GENOMIC DNA]</scope>
</reference>
<dbReference type="PANTHER" id="PTHR47354:SF8">
    <property type="entry name" value="1,2-PHENYLACETYL-COA EPOXIDASE, SUBUNIT E"/>
    <property type="match status" value="1"/>
</dbReference>
<dbReference type="SUPFAM" id="SSF52343">
    <property type="entry name" value="Ferredoxin reductase-like, C-terminal NADP-linked domain"/>
    <property type="match status" value="1"/>
</dbReference>
<dbReference type="InterPro" id="IPR039261">
    <property type="entry name" value="FNR_nucleotide-bd"/>
</dbReference>
<keyword evidence="8 13" id="KW-1133">Transmembrane helix</keyword>
<evidence type="ECO:0000256" key="3">
    <source>
        <dbReference type="ARBA" id="ARBA00022630"/>
    </source>
</evidence>
<dbReference type="SFLD" id="SFLDG01168">
    <property type="entry name" value="Ferric_reductase_subgroup_(FRE"/>
    <property type="match status" value="1"/>
</dbReference>
<evidence type="ECO:0000256" key="7">
    <source>
        <dbReference type="ARBA" id="ARBA00022827"/>
    </source>
</evidence>
<keyword evidence="7" id="KW-0274">FAD</keyword>
<dbReference type="PRINTS" id="PR00410">
    <property type="entry name" value="PHEHYDRXLASE"/>
</dbReference>
<dbReference type="PROSITE" id="PS51384">
    <property type="entry name" value="FAD_FR"/>
    <property type="match status" value="1"/>
</dbReference>
<evidence type="ECO:0000313" key="16">
    <source>
        <dbReference type="Proteomes" id="UP000034163"/>
    </source>
</evidence>
<evidence type="ECO:0000256" key="2">
    <source>
        <dbReference type="ARBA" id="ARBA00004141"/>
    </source>
</evidence>
<evidence type="ECO:0000256" key="6">
    <source>
        <dbReference type="ARBA" id="ARBA00022723"/>
    </source>
</evidence>
<keyword evidence="9" id="KW-0560">Oxidoreductase</keyword>
<dbReference type="EMBL" id="LCBS01000001">
    <property type="protein sequence ID" value="KKS17609.1"/>
    <property type="molecule type" value="Genomic_DNA"/>
</dbReference>
<dbReference type="GO" id="GO:0016020">
    <property type="term" value="C:membrane"/>
    <property type="evidence" value="ECO:0007669"/>
    <property type="project" value="UniProtKB-SubCell"/>
</dbReference>
<keyword evidence="4 13" id="KW-0812">Transmembrane</keyword>
<dbReference type="InterPro" id="IPR017927">
    <property type="entry name" value="FAD-bd_FR_type"/>
</dbReference>
<keyword evidence="11" id="KW-0411">Iron-sulfur</keyword>
<keyword evidence="3" id="KW-0285">Flavoprotein</keyword>
<dbReference type="InterPro" id="IPR001709">
    <property type="entry name" value="Flavoprot_Pyr_Nucl_cyt_Rdtase"/>
</dbReference>
<evidence type="ECO:0000256" key="13">
    <source>
        <dbReference type="SAM" id="Phobius"/>
    </source>
</evidence>
<dbReference type="SUPFAM" id="SSF63380">
    <property type="entry name" value="Riboflavin synthase domain-like"/>
    <property type="match status" value="1"/>
</dbReference>
<evidence type="ECO:0000259" key="14">
    <source>
        <dbReference type="PROSITE" id="PS51384"/>
    </source>
</evidence>
<dbReference type="Pfam" id="PF01794">
    <property type="entry name" value="Ferric_reduct"/>
    <property type="match status" value="1"/>
</dbReference>
<dbReference type="InterPro" id="IPR013112">
    <property type="entry name" value="FAD-bd_8"/>
</dbReference>
<evidence type="ECO:0000256" key="10">
    <source>
        <dbReference type="ARBA" id="ARBA00023004"/>
    </source>
</evidence>
<keyword evidence="5" id="KW-0001">2Fe-2S</keyword>
<evidence type="ECO:0000256" key="5">
    <source>
        <dbReference type="ARBA" id="ARBA00022714"/>
    </source>
</evidence>
<dbReference type="AlphaFoldDB" id="A0A0G0WXZ4"/>
<comment type="caution">
    <text evidence="15">The sequence shown here is derived from an EMBL/GenBank/DDBJ whole genome shotgun (WGS) entry which is preliminary data.</text>
</comment>
<dbReference type="Pfam" id="PF08022">
    <property type="entry name" value="FAD_binding_8"/>
    <property type="match status" value="1"/>
</dbReference>
<dbReference type="Pfam" id="PF00175">
    <property type="entry name" value="NAD_binding_1"/>
    <property type="match status" value="1"/>
</dbReference>
<sequence length="439" mass="50897">MNKKLIYTTFFANFLIIIFFWWSNSGALLTRDTSGTLLALGRLSGLLAVYFVLMQFLLMGRTRWIEKLFGLDKLSRVHHWNGKLSILLIIAHPILITLAYSSLAKTGFIEEFTGILSSFRDTLQAFIALILFSSIVFLSLYIVKRRLKYEAWYFVHLLTYLAIVLAWGHQLKNGEDFLANRTFVLYWYALYTFVFGNVLIFRFIRPVYLFYKHRFRVEKVLPETHDTNSVYITGRKLDQFRVKPGQFMMFRFLQEGFWWQSHPFSLSKVMDGRSIRITPKSLGDFTIKIPELKAGTQIVIDGPYGIFTKEIATKDKFLLIAGGIGITPLRSLTEQLASEGKDIVLISCNKTEKDVVFKEELDELSNEHGFPIHYILSKDKNPNYLYGRSDKEKIQTLVPDHKERDIYICGPVAMLEGLRKDLAKLGVPEEQIHYEKFSL</sequence>
<keyword evidence="12 13" id="KW-0472">Membrane</keyword>